<evidence type="ECO:0000313" key="2">
    <source>
        <dbReference type="EMBL" id="UPV76414.1"/>
    </source>
</evidence>
<sequence length="212" mass="22528">MMATTHALFGVVLATATATVAPEFAPVAFVAGVVGSVFPDLDLYAGHRRTLHFPVYYAVAALPAVALAVVSPVAETVALALFLAGAAAHSLMDVFGGGLELKPWRAESDRAVYDHYRGRWVAPRRWIRYDGAPEDLLVAGFFAAPALVVWTGPPRTFVAAVLLVSAGYALARKPLAALVERLVPALPSALRSRLPERFRATADRTPPAQTGD</sequence>
<keyword evidence="2" id="KW-0614">Plasmid</keyword>
<keyword evidence="2" id="KW-0378">Hydrolase</keyword>
<keyword evidence="1" id="KW-0812">Transmembrane</keyword>
<accession>A0A8U0I0W1</accession>
<reference evidence="2 3" key="1">
    <citation type="submission" date="2022-04" db="EMBL/GenBank/DDBJ databases">
        <title>Diverse halophilic archaea isolated from saline environments.</title>
        <authorList>
            <person name="Cui H.-L."/>
        </authorList>
    </citation>
    <scope>NUCLEOTIDE SEQUENCE [LARGE SCALE GENOMIC DNA]</scope>
    <source>
        <strain evidence="2 3">XZYJT49</strain>
        <plasmid evidence="2 3">unnamed1</plasmid>
    </source>
</reference>
<dbReference type="GeneID" id="72187500"/>
<feature type="transmembrane region" description="Helical" evidence="1">
    <location>
        <begin position="53"/>
        <end position="71"/>
    </location>
</feature>
<keyword evidence="3" id="KW-1185">Reference proteome</keyword>
<dbReference type="KEGG" id="halx:M0R89_19835"/>
<gene>
    <name evidence="2" type="ORF">M0R89_19835</name>
</gene>
<dbReference type="AlphaFoldDB" id="A0A8U0I0W1"/>
<keyword evidence="1" id="KW-1133">Transmembrane helix</keyword>
<protein>
    <submittedName>
        <fullName evidence="2">Metal-dependent hydrolase</fullName>
    </submittedName>
</protein>
<dbReference type="RefSeq" id="WP_248652447.1">
    <property type="nucleotide sequence ID" value="NZ_CP096660.1"/>
</dbReference>
<proteinExistence type="predicted"/>
<name>A0A8U0I0W1_9EURY</name>
<evidence type="ECO:0000256" key="1">
    <source>
        <dbReference type="SAM" id="Phobius"/>
    </source>
</evidence>
<dbReference type="GO" id="GO:0016787">
    <property type="term" value="F:hydrolase activity"/>
    <property type="evidence" value="ECO:0007669"/>
    <property type="project" value="UniProtKB-KW"/>
</dbReference>
<dbReference type="Proteomes" id="UP000830729">
    <property type="component" value="Plasmid unnamed1"/>
</dbReference>
<evidence type="ECO:0000313" key="3">
    <source>
        <dbReference type="Proteomes" id="UP000830729"/>
    </source>
</evidence>
<keyword evidence="1" id="KW-0472">Membrane</keyword>
<feature type="transmembrane region" description="Helical" evidence="1">
    <location>
        <begin position="77"/>
        <end position="95"/>
    </location>
</feature>
<organism evidence="2 3">
    <name type="scientific">Halorussus limi</name>
    <dbReference type="NCBI Taxonomy" id="2938695"/>
    <lineage>
        <taxon>Archaea</taxon>
        <taxon>Methanobacteriati</taxon>
        <taxon>Methanobacteriota</taxon>
        <taxon>Stenosarchaea group</taxon>
        <taxon>Halobacteria</taxon>
        <taxon>Halobacteriales</taxon>
        <taxon>Haladaptataceae</taxon>
        <taxon>Halorussus</taxon>
    </lineage>
</organism>
<geneLocation type="plasmid" evidence="2 3">
    <name>unnamed1</name>
</geneLocation>
<dbReference type="EMBL" id="CP096660">
    <property type="protein sequence ID" value="UPV76414.1"/>
    <property type="molecule type" value="Genomic_DNA"/>
</dbReference>